<evidence type="ECO:0000259" key="3">
    <source>
        <dbReference type="Pfam" id="PF11800"/>
    </source>
</evidence>
<dbReference type="EMBL" id="CP001313">
    <property type="protein sequence ID" value="ADE87371.1"/>
    <property type="molecule type" value="Genomic_DNA"/>
</dbReference>
<keyword evidence="4" id="KW-0614">Plasmid</keyword>
<reference key="1">
    <citation type="submission" date="2008-12" db="EMBL/GenBank/DDBJ databases">
        <title>Complete genome sequence of Rhodobacter capsulatus SB1003.</title>
        <authorList>
            <person name="Strnad H."/>
            <person name="Lapidus A."/>
            <person name="Vlcek C."/>
            <person name="Ulbrich P."/>
            <person name="Paces J."/>
            <person name="Maltsev N."/>
            <person name="Kumar V."/>
            <person name="Kogan Y."/>
            <person name="Milgram A."/>
            <person name="Rebrekov D."/>
            <person name="Mazur M."/>
            <person name="Cox R."/>
            <person name="Kyrpides N."/>
            <person name="Kolar M."/>
            <person name="Sachova J."/>
            <person name="Ridl J."/>
            <person name="Ivanova N."/>
            <person name="Kapatral V."/>
            <person name="Los T."/>
            <person name="Lykidis A."/>
            <person name="Mikhailova N."/>
            <person name="Reznik G."/>
            <person name="Vasieva O."/>
            <person name="Fonstein M."/>
            <person name="Paces V."/>
            <person name="Haselkorn R."/>
        </authorList>
    </citation>
    <scope>NUCLEOTIDE SEQUENCE</scope>
    <source>
        <strain>SB1003</strain>
    </source>
</reference>
<accession>D5AVN6</accession>
<gene>
    <name evidence="4" type="primary">repC</name>
    <name evidence="4" type="ordered locus">RCAP_rcp00116</name>
</gene>
<dbReference type="InterPro" id="IPR047611">
    <property type="entry name" value="RepABC_RepC"/>
</dbReference>
<dbReference type="Pfam" id="PF03428">
    <property type="entry name" value="RP-C"/>
    <property type="match status" value="1"/>
</dbReference>
<dbReference type="InterPro" id="IPR036388">
    <property type="entry name" value="WH-like_DNA-bd_sf"/>
</dbReference>
<dbReference type="RefSeq" id="WP_013069340.1">
    <property type="nucleotide sequence ID" value="NC_014035.1"/>
</dbReference>
<proteinExistence type="predicted"/>
<protein>
    <submittedName>
        <fullName evidence="4">Plasmid replication protein RepC</fullName>
    </submittedName>
</protein>
<reference evidence="4 5" key="2">
    <citation type="journal article" date="2010" name="J. Bacteriol.">
        <title>Complete genome sequence of the photosynthetic purple nonsulfur bacterium Rhodobacter capsulatus SB 1003.</title>
        <authorList>
            <person name="Strnad H."/>
            <person name="Lapidus A."/>
            <person name="Paces J."/>
            <person name="Ulbrich P."/>
            <person name="Vlcek C."/>
            <person name="Paces V."/>
            <person name="Haselkorn R."/>
        </authorList>
    </citation>
    <scope>NUCLEOTIDE SEQUENCE [LARGE SCALE GENOMIC DNA]</scope>
    <source>
        <strain evidence="5">ATCC BAA-309 / NBRC 16581 / SB1003</strain>
        <plasmid evidence="4 5">pRCB133</plasmid>
    </source>
</reference>
<feature type="domain" description="Plasmid replication protein C C-terminal" evidence="3">
    <location>
        <begin position="265"/>
        <end position="358"/>
    </location>
</feature>
<name>D5AVN6_RHOCB</name>
<organism evidence="4 5">
    <name type="scientific">Rhodobacter capsulatus (strain ATCC BAA-309 / NBRC 16581 / SB1003)</name>
    <dbReference type="NCBI Taxonomy" id="272942"/>
    <lineage>
        <taxon>Bacteria</taxon>
        <taxon>Pseudomonadati</taxon>
        <taxon>Pseudomonadota</taxon>
        <taxon>Alphaproteobacteria</taxon>
        <taxon>Rhodobacterales</taxon>
        <taxon>Rhodobacter group</taxon>
        <taxon>Rhodobacter</taxon>
    </lineage>
</organism>
<dbReference type="Gene3D" id="1.10.10.10">
    <property type="entry name" value="Winged helix-like DNA-binding domain superfamily/Winged helix DNA-binding domain"/>
    <property type="match status" value="1"/>
</dbReference>
<sequence length="367" mass="40273">MAFIQATAAFGLRARDLLSADNAPAARALPERHLLVETLRQAAPLLGLKPTVLATLEAMLSCLAPKRNHHMVFASNLTLSSRRNGVSDRTLRRHAAVLQEAGLLQRKDSANGKRFTRYDPDARQALHFGFDLSPLFDRLAEITALALRARQMSEQIAYLKSKIRAQLRVLLQADPTDARGLELLRRLRGKLTVEALSDLSQALPQAVHEAAEDRPEPPAPTQAPTQALSASDGQNVRHHQKSKKEITEEETTARENTGAEEALTLAELVTACPEAASFSLRRIESFADVVSHAQRLAPMIGIDQATYGQAVRSIGAVPSALTVWAMVQCHTQIRNIGAYFRAITSGARRQDFDAVRLVRRLGRRVAA</sequence>
<feature type="region of interest" description="Disordered" evidence="1">
    <location>
        <begin position="204"/>
        <end position="257"/>
    </location>
</feature>
<dbReference type="HOGENOM" id="CLU_933594_0_0_5"/>
<dbReference type="KEGG" id="rcp:RCAP_rcp00116"/>
<evidence type="ECO:0000256" key="1">
    <source>
        <dbReference type="SAM" id="MobiDB-lite"/>
    </source>
</evidence>
<dbReference type="InterPro" id="IPR005090">
    <property type="entry name" value="RepC_N"/>
</dbReference>
<dbReference type="AlphaFoldDB" id="D5AVN6"/>
<dbReference type="OrthoDB" id="7488837at2"/>
<dbReference type="Pfam" id="PF11800">
    <property type="entry name" value="RP-C_C"/>
    <property type="match status" value="1"/>
</dbReference>
<dbReference type="InterPro" id="IPR021760">
    <property type="entry name" value="RepC_C"/>
</dbReference>
<evidence type="ECO:0000313" key="5">
    <source>
        <dbReference type="Proteomes" id="UP000002361"/>
    </source>
</evidence>
<keyword evidence="5" id="KW-1185">Reference proteome</keyword>
<evidence type="ECO:0000259" key="2">
    <source>
        <dbReference type="Pfam" id="PF03428"/>
    </source>
</evidence>
<dbReference type="GeneID" id="31492420"/>
<dbReference type="NCBIfam" id="NF040974">
    <property type="entry name" value="RepABC_RepC"/>
    <property type="match status" value="1"/>
</dbReference>
<feature type="domain" description="Plasmid replication protein C N-terminal" evidence="2">
    <location>
        <begin position="26"/>
        <end position="171"/>
    </location>
</feature>
<geneLocation type="plasmid" evidence="4 5">
    <name>pRCB133</name>
</geneLocation>
<evidence type="ECO:0000313" key="4">
    <source>
        <dbReference type="EMBL" id="ADE87371.1"/>
    </source>
</evidence>
<dbReference type="Proteomes" id="UP000002361">
    <property type="component" value="Plasmid pRCB133"/>
</dbReference>